<dbReference type="InterPro" id="IPR010046">
    <property type="entry name" value="Mopterin_OxRdtse_a_bac"/>
</dbReference>
<proteinExistence type="inferred from homology"/>
<keyword evidence="8" id="KW-0408">Iron</keyword>
<dbReference type="PANTHER" id="PTHR43105">
    <property type="entry name" value="RESPIRATORY NITRATE REDUCTASE"/>
    <property type="match status" value="1"/>
</dbReference>
<evidence type="ECO:0000259" key="10">
    <source>
        <dbReference type="Pfam" id="PF00384"/>
    </source>
</evidence>
<keyword evidence="5" id="KW-0500">Molybdenum</keyword>
<comment type="caution">
    <text evidence="12">The sequence shown here is derived from an EMBL/GenBank/DDBJ whole genome shotgun (WGS) entry which is preliminary data.</text>
</comment>
<evidence type="ECO:0000256" key="7">
    <source>
        <dbReference type="ARBA" id="ARBA00023002"/>
    </source>
</evidence>
<feature type="domain" description="Molybdopterin dinucleotide-binding" evidence="11">
    <location>
        <begin position="649"/>
        <end position="757"/>
    </location>
</feature>
<dbReference type="SUPFAM" id="SSF53706">
    <property type="entry name" value="Formate dehydrogenase/DMSO reductase, domains 1-3"/>
    <property type="match status" value="1"/>
</dbReference>
<dbReference type="Proteomes" id="UP001404104">
    <property type="component" value="Unassembled WGS sequence"/>
</dbReference>
<accession>A0ABU9XRR9</accession>
<keyword evidence="7" id="KW-0560">Oxidoreductase</keyword>
<dbReference type="PIRSF" id="PIRSF000144">
    <property type="entry name" value="CbbBc"/>
    <property type="match status" value="1"/>
</dbReference>
<dbReference type="InterPro" id="IPR050123">
    <property type="entry name" value="Prok_molybdopt-oxidoreductase"/>
</dbReference>
<keyword evidence="9" id="KW-0411">Iron-sulfur</keyword>
<evidence type="ECO:0000256" key="1">
    <source>
        <dbReference type="ARBA" id="ARBA00001942"/>
    </source>
</evidence>
<dbReference type="InterPro" id="IPR006656">
    <property type="entry name" value="Mopterin_OxRdtase"/>
</dbReference>
<dbReference type="NCBIfam" id="TIGR01701">
    <property type="entry name" value="Fdhalpha-like"/>
    <property type="match status" value="1"/>
</dbReference>
<dbReference type="InterPro" id="IPR006657">
    <property type="entry name" value="MoPterin_dinucl-bd_dom"/>
</dbReference>
<evidence type="ECO:0000313" key="13">
    <source>
        <dbReference type="Proteomes" id="UP001404104"/>
    </source>
</evidence>
<sequence>MAKQHSDKPEITPFAGPAGGWGSVRSLAEIMPRERASPETLRELVRQNKPDGFACVSCAWPKPANHHPAEFCEEGAKATAWELTTYRTTPEFFAEHTLTELRTWRDYDLEQNGRLTHPLRYDATSDKYVACSWDEAFSEIGVVLRPLDPKSVVFYSSGRTSLEASYMYGLMARMYGNQNLPDSSNMCHESTSVGLKAAIGVPVGTTRLEDFEHCDAILFFGQNVGSNSPRMLHDLRDCRKRGVEIITFNPLRERGLERFTDPQNPIEMATLGETRISTQYHQVKAGGDIAAMMAIAKFLVEWHDAAILAGQPAVLDTAFIEAHTHGFEEFVAAVRAADWGAIVAESGLSKLELEASARVYAKAKAVMAIYGMGLTQHVKGVENVRMLVNLLLLRGNIGRPGTGPCPVRGHSNVQGQRSVGITEKAELVPVERLEAQYGFTAPREKGTDTIDACRGVIDGSIKAFVALGGNFLRAVPETGPMESAWTNLDLSVQVATKLNRNHLFPGKVTYLLPCLGRIETDVQASGPQVVTVEDSTSCIHASRGKATPASEHLLSEPAIVGALAKQILPVNPKVDWDAWVDDYSKIRDAIEQTYPQFFADFNARLFQPGGFWKGNKASERIWQTPSGKAEFLAPTGLCATGFDDADGRFRLMTLRSNDQFNTTIYGYHDRFRGVKGTRDVLFINLQDIAAAGLKENQIVALESDADDGIMRRREGLIVTPYSIPRGCLGAYYPEANVLMPVEHFAEESHVPAAKSVPVRIVA</sequence>
<dbReference type="RefSeq" id="WP_345863633.1">
    <property type="nucleotide sequence ID" value="NZ_JBDIMF010000001.1"/>
</dbReference>
<comment type="cofactor">
    <cofactor evidence="2">
        <name>[4Fe-4S] cluster</name>
        <dbReference type="ChEBI" id="CHEBI:49883"/>
    </cofactor>
</comment>
<dbReference type="Gene3D" id="3.40.50.740">
    <property type="match status" value="1"/>
</dbReference>
<evidence type="ECO:0000256" key="4">
    <source>
        <dbReference type="ARBA" id="ARBA00022485"/>
    </source>
</evidence>
<evidence type="ECO:0000256" key="6">
    <source>
        <dbReference type="ARBA" id="ARBA00022723"/>
    </source>
</evidence>
<organism evidence="12 13">
    <name type="scientific">Sphingomonas qilianensis</name>
    <dbReference type="NCBI Taxonomy" id="1736690"/>
    <lineage>
        <taxon>Bacteria</taxon>
        <taxon>Pseudomonadati</taxon>
        <taxon>Pseudomonadota</taxon>
        <taxon>Alphaproteobacteria</taxon>
        <taxon>Sphingomonadales</taxon>
        <taxon>Sphingomonadaceae</taxon>
        <taxon>Sphingomonas</taxon>
    </lineage>
</organism>
<dbReference type="PANTHER" id="PTHR43105:SF4">
    <property type="entry name" value="PROTEIN YDEP"/>
    <property type="match status" value="1"/>
</dbReference>
<dbReference type="EMBL" id="JBDIMF010000001">
    <property type="protein sequence ID" value="MEN2785963.1"/>
    <property type="molecule type" value="Genomic_DNA"/>
</dbReference>
<evidence type="ECO:0000256" key="8">
    <source>
        <dbReference type="ARBA" id="ARBA00023004"/>
    </source>
</evidence>
<dbReference type="InterPro" id="IPR037951">
    <property type="entry name" value="MopB_CT_YdeP"/>
</dbReference>
<dbReference type="CDD" id="cd02767">
    <property type="entry name" value="MopB_ydeP"/>
    <property type="match status" value="1"/>
</dbReference>
<gene>
    <name evidence="12" type="ORF">ABC969_05940</name>
</gene>
<keyword evidence="6" id="KW-0479">Metal-binding</keyword>
<protein>
    <submittedName>
        <fullName evidence="12">FdhF/YdeP family oxidoreductase</fullName>
    </submittedName>
</protein>
<keyword evidence="4" id="KW-0004">4Fe-4S</keyword>
<dbReference type="Gene3D" id="3.40.228.10">
    <property type="entry name" value="Dimethylsulfoxide Reductase, domain 2"/>
    <property type="match status" value="1"/>
</dbReference>
<evidence type="ECO:0000256" key="9">
    <source>
        <dbReference type="ARBA" id="ARBA00023014"/>
    </source>
</evidence>
<evidence type="ECO:0000256" key="2">
    <source>
        <dbReference type="ARBA" id="ARBA00001966"/>
    </source>
</evidence>
<comment type="similarity">
    <text evidence="3">Belongs to the prokaryotic molybdopterin-containing oxidoreductase family.</text>
</comment>
<dbReference type="Pfam" id="PF01568">
    <property type="entry name" value="Molydop_binding"/>
    <property type="match status" value="1"/>
</dbReference>
<feature type="domain" description="Molybdopterin oxidoreductase" evidence="10">
    <location>
        <begin position="114"/>
        <end position="489"/>
    </location>
</feature>
<evidence type="ECO:0000313" key="12">
    <source>
        <dbReference type="EMBL" id="MEN2785963.1"/>
    </source>
</evidence>
<dbReference type="SUPFAM" id="SSF50692">
    <property type="entry name" value="ADC-like"/>
    <property type="match status" value="1"/>
</dbReference>
<name>A0ABU9XRR9_9SPHN</name>
<dbReference type="CDD" id="cd02787">
    <property type="entry name" value="MopB_CT_ydeP"/>
    <property type="match status" value="1"/>
</dbReference>
<dbReference type="InterPro" id="IPR041953">
    <property type="entry name" value="YdeP_MopB"/>
</dbReference>
<evidence type="ECO:0000256" key="5">
    <source>
        <dbReference type="ARBA" id="ARBA00022505"/>
    </source>
</evidence>
<keyword evidence="13" id="KW-1185">Reference proteome</keyword>
<evidence type="ECO:0000259" key="11">
    <source>
        <dbReference type="Pfam" id="PF01568"/>
    </source>
</evidence>
<dbReference type="Pfam" id="PF00384">
    <property type="entry name" value="Molybdopterin"/>
    <property type="match status" value="1"/>
</dbReference>
<comment type="cofactor">
    <cofactor evidence="1">
        <name>Mo-bis(molybdopterin guanine dinucleotide)</name>
        <dbReference type="ChEBI" id="CHEBI:60539"/>
    </cofactor>
</comment>
<dbReference type="InterPro" id="IPR009010">
    <property type="entry name" value="Asp_de-COase-like_dom_sf"/>
</dbReference>
<evidence type="ECO:0000256" key="3">
    <source>
        <dbReference type="ARBA" id="ARBA00010312"/>
    </source>
</evidence>
<reference evidence="12 13" key="1">
    <citation type="submission" date="2024-05" db="EMBL/GenBank/DDBJ databases">
        <authorList>
            <person name="Liu Q."/>
            <person name="Xin Y.-H."/>
        </authorList>
    </citation>
    <scope>NUCLEOTIDE SEQUENCE [LARGE SCALE GENOMIC DNA]</scope>
    <source>
        <strain evidence="12 13">CGMCC 1.15349</strain>
    </source>
</reference>